<accession>A0ABV5XRQ9</accession>
<organism evidence="1 2">
    <name type="scientific">Rhodococcus baikonurensis</name>
    <dbReference type="NCBI Taxonomy" id="172041"/>
    <lineage>
        <taxon>Bacteria</taxon>
        <taxon>Bacillati</taxon>
        <taxon>Actinomycetota</taxon>
        <taxon>Actinomycetes</taxon>
        <taxon>Mycobacteriales</taxon>
        <taxon>Nocardiaceae</taxon>
        <taxon>Rhodococcus</taxon>
        <taxon>Rhodococcus erythropolis group</taxon>
    </lineage>
</organism>
<evidence type="ECO:0000313" key="2">
    <source>
        <dbReference type="Proteomes" id="UP001589587"/>
    </source>
</evidence>
<reference evidence="1 2" key="1">
    <citation type="submission" date="2024-09" db="EMBL/GenBank/DDBJ databases">
        <authorList>
            <person name="Sun Q."/>
            <person name="Mori K."/>
        </authorList>
    </citation>
    <scope>NUCLEOTIDE SEQUENCE [LARGE SCALE GENOMIC DNA]</scope>
    <source>
        <strain evidence="1 2">JCM 11411</strain>
    </source>
</reference>
<name>A0ABV5XRQ9_9NOCA</name>
<sequence length="124" mass="12116">MANDIQVYAPGAHVTGQATAPVTKSTFVAVSGNRIANGGNVAVATATAAGRSFGVAAHDAATGELVTIHRAGTVRVLTAGVLAAFDEVEVGATGKAVKLAAGRAVGYTLSGAASGALAEIHLYV</sequence>
<keyword evidence="2" id="KW-1185">Reference proteome</keyword>
<gene>
    <name evidence="1" type="ORF">ACFFQ6_36230</name>
</gene>
<dbReference type="RefSeq" id="WP_208689618.1">
    <property type="nucleotide sequence ID" value="NZ_JBHMAS010000105.1"/>
</dbReference>
<evidence type="ECO:0000313" key="1">
    <source>
        <dbReference type="EMBL" id="MFB9785150.1"/>
    </source>
</evidence>
<comment type="caution">
    <text evidence="1">The sequence shown here is derived from an EMBL/GenBank/DDBJ whole genome shotgun (WGS) entry which is preliminary data.</text>
</comment>
<dbReference type="EMBL" id="JBHMAS010000105">
    <property type="protein sequence ID" value="MFB9785150.1"/>
    <property type="molecule type" value="Genomic_DNA"/>
</dbReference>
<proteinExistence type="predicted"/>
<dbReference type="InterPro" id="IPR011231">
    <property type="entry name" value="Phage_VT1-Sakai_H0018"/>
</dbReference>
<dbReference type="Proteomes" id="UP001589587">
    <property type="component" value="Unassembled WGS sequence"/>
</dbReference>
<protein>
    <submittedName>
        <fullName evidence="1">Capsid cement protein</fullName>
    </submittedName>
</protein>
<dbReference type="Pfam" id="PF09956">
    <property type="entry name" value="Phage_cement_2"/>
    <property type="match status" value="1"/>
</dbReference>